<proteinExistence type="predicted"/>
<dbReference type="KEGG" id="yrh:AABB31_08365"/>
<evidence type="ECO:0000313" key="3">
    <source>
        <dbReference type="Proteomes" id="UP001470809"/>
    </source>
</evidence>
<reference evidence="3" key="1">
    <citation type="submission" date="2024-04" db="EMBL/GenBank/DDBJ databases">
        <title>Phylogenomic analyses of a clade within the roseobacter group suggest taxonomic reassignments of species of the genera Aestuariivita, Citreicella, Loktanella, Nautella, Pelagibaca, Ruegeria, Thalassobius, Thiobacimonas and Tropicibacter, and the proposal o.</title>
        <authorList>
            <person name="Jeon C.O."/>
        </authorList>
    </citation>
    <scope>NUCLEOTIDE SEQUENCE [LARGE SCALE GENOMIC DNA]</scope>
    <source>
        <strain evidence="3">SS1-5</strain>
    </source>
</reference>
<dbReference type="EMBL" id="CP151767">
    <property type="protein sequence ID" value="WZU69554.1"/>
    <property type="molecule type" value="Genomic_DNA"/>
</dbReference>
<dbReference type="RefSeq" id="WP_342078849.1">
    <property type="nucleotide sequence ID" value="NZ_CP151767.2"/>
</dbReference>
<dbReference type="InterPro" id="IPR006531">
    <property type="entry name" value="Gp5/Vgr_OB"/>
</dbReference>
<dbReference type="Pfam" id="PF04717">
    <property type="entry name" value="Phage_base_V"/>
    <property type="match status" value="1"/>
</dbReference>
<gene>
    <name evidence="2" type="ORF">AABB31_08365</name>
</gene>
<name>A0AAN0NM95_9RHOB</name>
<protein>
    <submittedName>
        <fullName evidence="2">Phage baseplate assembly protein V</fullName>
    </submittedName>
</protein>
<dbReference type="AlphaFoldDB" id="A0AAN0NM95"/>
<dbReference type="SUPFAM" id="SSF69255">
    <property type="entry name" value="gp5 N-terminal domain-like"/>
    <property type="match status" value="1"/>
</dbReference>
<dbReference type="InterPro" id="IPR037026">
    <property type="entry name" value="Vgr_OB-fold_dom_sf"/>
</dbReference>
<reference evidence="2 3" key="2">
    <citation type="submission" date="2024-08" db="EMBL/GenBank/DDBJ databases">
        <title>Phylogenomic analyses of a clade within the roseobacter group suggest taxonomic reassignments of species of the genera Aestuariivita, Citreicella, Loktanella, Nautella, Pelagibaca, Ruegeria, Thalassobius, Thiobacimonas and Tropicibacter, and the proposal o.</title>
        <authorList>
            <person name="Jeon C.O."/>
        </authorList>
    </citation>
    <scope>NUCLEOTIDE SEQUENCE [LARGE SCALE GENOMIC DNA]</scope>
    <source>
        <strain evidence="2 3">SS1-5</strain>
    </source>
</reference>
<organism evidence="2 3">
    <name type="scientific">Yoonia rhodophyticola</name>
    <dbReference type="NCBI Taxonomy" id="3137370"/>
    <lineage>
        <taxon>Bacteria</taxon>
        <taxon>Pseudomonadati</taxon>
        <taxon>Pseudomonadota</taxon>
        <taxon>Alphaproteobacteria</taxon>
        <taxon>Rhodobacterales</taxon>
        <taxon>Paracoccaceae</taxon>
        <taxon>Yoonia</taxon>
    </lineage>
</organism>
<evidence type="ECO:0000259" key="1">
    <source>
        <dbReference type="Pfam" id="PF04717"/>
    </source>
</evidence>
<dbReference type="Proteomes" id="UP001470809">
    <property type="component" value="Chromosome"/>
</dbReference>
<dbReference type="Gene3D" id="2.40.50.230">
    <property type="entry name" value="Gp5 N-terminal domain"/>
    <property type="match status" value="1"/>
</dbReference>
<feature type="domain" description="Gp5/Type VI secretion system Vgr protein OB-fold" evidence="1">
    <location>
        <begin position="60"/>
        <end position="95"/>
    </location>
</feature>
<dbReference type="SUPFAM" id="SSF69349">
    <property type="entry name" value="Phage fibre proteins"/>
    <property type="match status" value="1"/>
</dbReference>
<sequence length="239" mass="24502">MHDLVGLIRQVVQTEMRGQTQSAFGIVEVVHLPDATGLNQYACDIKLQGTDAIYEKVPLTTAYLGHVAPPIVGDVVVLTFIGGDPDQPIISGLVFSDAVSPPEIAAGEALLKLPHDGADDARIDTRQTAGQNGSRSWSVTLPSGPVLTLTDGTISATLDDRTMTLDGDAGEATIQTGGGQITLTDSGDITITGDGALTLEAASDITLKAGANLAVEAGANAEIKSSGTMDVKGAVINLN</sequence>
<accession>A0AAN0NM95</accession>
<keyword evidence="3" id="KW-1185">Reference proteome</keyword>
<evidence type="ECO:0000313" key="2">
    <source>
        <dbReference type="EMBL" id="WZU69554.1"/>
    </source>
</evidence>